<comment type="caution">
    <text evidence="3">The sequence shown here is derived from an EMBL/GenBank/DDBJ whole genome shotgun (WGS) entry which is preliminary data.</text>
</comment>
<dbReference type="InterPro" id="IPR025508">
    <property type="entry name" value="DUF4395"/>
</dbReference>
<dbReference type="Proteomes" id="UP000014570">
    <property type="component" value="Unassembled WGS sequence"/>
</dbReference>
<feature type="transmembrane region" description="Helical" evidence="1">
    <location>
        <begin position="56"/>
        <end position="73"/>
    </location>
</feature>
<feature type="transmembrane region" description="Helical" evidence="1">
    <location>
        <begin position="85"/>
        <end position="109"/>
    </location>
</feature>
<keyword evidence="1" id="KW-0472">Membrane</keyword>
<reference evidence="3 4" key="1">
    <citation type="submission" date="2013-04" db="EMBL/GenBank/DDBJ databases">
        <authorList>
            <person name="Harkins D.M."/>
            <person name="Durkin A.S."/>
            <person name="Brinkac L.M."/>
            <person name="Haft D.H."/>
            <person name="Selengut J.D."/>
            <person name="Sanka R."/>
            <person name="DePew J."/>
            <person name="Purushe J."/>
            <person name="Chanthongthip A."/>
            <person name="Lattana O."/>
            <person name="Phetsouvanh R."/>
            <person name="Newton P.N."/>
            <person name="Vinetz J.M."/>
            <person name="Sutton G.G."/>
            <person name="Nierman W.C."/>
            <person name="Fouts D.E."/>
        </authorList>
    </citation>
    <scope>NUCLEOTIDE SEQUENCE [LARGE SCALE GENOMIC DNA]</scope>
    <source>
        <strain evidence="3 4">UI 09931</strain>
    </source>
</reference>
<accession>A0AAV3JIP2</accession>
<feature type="transmembrane region" description="Helical" evidence="1">
    <location>
        <begin position="115"/>
        <end position="138"/>
    </location>
</feature>
<evidence type="ECO:0000313" key="4">
    <source>
        <dbReference type="Proteomes" id="UP000014570"/>
    </source>
</evidence>
<evidence type="ECO:0000313" key="3">
    <source>
        <dbReference type="EMBL" id="EPG59054.1"/>
    </source>
</evidence>
<protein>
    <submittedName>
        <fullName evidence="3">PF14340 domain protein</fullName>
    </submittedName>
</protein>
<name>A0AAV3JIP2_LEPBO</name>
<dbReference type="Pfam" id="PF14340">
    <property type="entry name" value="DUF4395"/>
    <property type="match status" value="1"/>
</dbReference>
<feature type="domain" description="DUF4395" evidence="2">
    <location>
        <begin position="11"/>
        <end position="139"/>
    </location>
</feature>
<feature type="transmembrane region" description="Helical" evidence="1">
    <location>
        <begin position="21"/>
        <end position="44"/>
    </location>
</feature>
<keyword evidence="1" id="KW-0812">Transmembrane</keyword>
<evidence type="ECO:0000259" key="2">
    <source>
        <dbReference type="Pfam" id="PF14340"/>
    </source>
</evidence>
<sequence length="165" mass="18205">MIQIGKFPDSVNEYAARSVAGLVFLLTIATLLTQSIWLNLALLYGFTARVLYGPKFSIFARLAIHGIVPLLNLGNKTVAGPPKRFAQGVGFLFSLTSLILLIQGQILAFQITLGILIFFTALESFVGFCAGCFVFGYLMQWGIIPQEVCERCNRLTFTSKKPNVY</sequence>
<dbReference type="EMBL" id="AHNP02000003">
    <property type="protein sequence ID" value="EPG59054.1"/>
    <property type="molecule type" value="Genomic_DNA"/>
</dbReference>
<dbReference type="RefSeq" id="WP_016561249.1">
    <property type="nucleotide sequence ID" value="NZ_AHNP02000003.1"/>
</dbReference>
<evidence type="ECO:0000256" key="1">
    <source>
        <dbReference type="SAM" id="Phobius"/>
    </source>
</evidence>
<keyword evidence="1" id="KW-1133">Transmembrane helix</keyword>
<dbReference type="AlphaFoldDB" id="A0AAV3JIP2"/>
<organism evidence="3 4">
    <name type="scientific">Leptospira borgpetersenii serovar Javanica str. UI 09931</name>
    <dbReference type="NCBI Taxonomy" id="1049767"/>
    <lineage>
        <taxon>Bacteria</taxon>
        <taxon>Pseudomonadati</taxon>
        <taxon>Spirochaetota</taxon>
        <taxon>Spirochaetia</taxon>
        <taxon>Leptospirales</taxon>
        <taxon>Leptospiraceae</taxon>
        <taxon>Leptospira</taxon>
    </lineage>
</organism>
<proteinExistence type="predicted"/>
<gene>
    <name evidence="3" type="ORF">LEP1GSC103_3864</name>
</gene>